<comment type="caution">
    <text evidence="3">The sequence shown here is derived from an EMBL/GenBank/DDBJ whole genome shotgun (WGS) entry which is preliminary data.</text>
</comment>
<dbReference type="PANTHER" id="PTHR10907:SF47">
    <property type="entry name" value="REGUCALCIN"/>
    <property type="match status" value="1"/>
</dbReference>
<dbReference type="SUPFAM" id="SSF63829">
    <property type="entry name" value="Calcium-dependent phosphotriesterase"/>
    <property type="match status" value="1"/>
</dbReference>
<dbReference type="Gene3D" id="2.120.10.30">
    <property type="entry name" value="TolB, C-terminal domain"/>
    <property type="match status" value="1"/>
</dbReference>
<evidence type="ECO:0000259" key="2">
    <source>
        <dbReference type="Pfam" id="PF08450"/>
    </source>
</evidence>
<evidence type="ECO:0000256" key="1">
    <source>
        <dbReference type="ARBA" id="ARBA00008853"/>
    </source>
</evidence>
<keyword evidence="4" id="KW-1185">Reference proteome</keyword>
<gene>
    <name evidence="3" type="ORF">GCM10017774_60410</name>
</gene>
<accession>A0ABQ3MKG1</accession>
<evidence type="ECO:0000313" key="3">
    <source>
        <dbReference type="EMBL" id="GHH50787.1"/>
    </source>
</evidence>
<dbReference type="PRINTS" id="PR01790">
    <property type="entry name" value="SMP30FAMILY"/>
</dbReference>
<dbReference type="Proteomes" id="UP000605568">
    <property type="component" value="Unassembled WGS sequence"/>
</dbReference>
<dbReference type="InterPro" id="IPR005511">
    <property type="entry name" value="SMP-30"/>
</dbReference>
<dbReference type="Pfam" id="PF08450">
    <property type="entry name" value="SGL"/>
    <property type="match status" value="1"/>
</dbReference>
<name>A0ABQ3MKG1_9PSEU</name>
<dbReference type="RefSeq" id="WP_191302729.1">
    <property type="nucleotide sequence ID" value="NZ_BNAR01000010.1"/>
</dbReference>
<reference evidence="4" key="1">
    <citation type="journal article" date="2019" name="Int. J. Syst. Evol. Microbiol.">
        <title>The Global Catalogue of Microorganisms (GCM) 10K type strain sequencing project: providing services to taxonomists for standard genome sequencing and annotation.</title>
        <authorList>
            <consortium name="The Broad Institute Genomics Platform"/>
            <consortium name="The Broad Institute Genome Sequencing Center for Infectious Disease"/>
            <person name="Wu L."/>
            <person name="Ma J."/>
        </authorList>
    </citation>
    <scope>NUCLEOTIDE SEQUENCE [LARGE SCALE GENOMIC DNA]</scope>
    <source>
        <strain evidence="4">CGMCC 4.7367</strain>
    </source>
</reference>
<dbReference type="InterPro" id="IPR013658">
    <property type="entry name" value="SGL"/>
</dbReference>
<dbReference type="PANTHER" id="PTHR10907">
    <property type="entry name" value="REGUCALCIN"/>
    <property type="match status" value="1"/>
</dbReference>
<comment type="similarity">
    <text evidence="1">Belongs to the SMP-30/CGR1 family.</text>
</comment>
<protein>
    <submittedName>
        <fullName evidence="3">Calcium-binding protein</fullName>
    </submittedName>
</protein>
<proteinExistence type="inferred from homology"/>
<sequence length="278" mass="29977">MTLTQWNFEQLELGEGARWINGRLVLVDLLAGRVLQTRGDVPAPFEEITTLPVPVGAVAPVRGSDELIAASGTGAGLLHAPQRETFAGEGMRVNDAVADPFGRFWVTTMACDTEHGAGALHRLGSPSPVLKGLTIPNGPAFSHDGTLMYLADSARGVVHRFEVDRDGEPGGRRVFLHTPHHTPDGMTADVAGNVWIAFWGASVVRRYRRDGRLDREITLPARQPTSVCLGGPDLNRLFVTTARYGLRRPSLHDGALFAVDVDVPGRPADEFVPAQPAQ</sequence>
<dbReference type="InterPro" id="IPR011042">
    <property type="entry name" value="6-blade_b-propeller_TolB-like"/>
</dbReference>
<feature type="domain" description="SMP-30/Gluconolactonase/LRE-like region" evidence="2">
    <location>
        <begin position="13"/>
        <end position="243"/>
    </location>
</feature>
<dbReference type="EMBL" id="BNAR01000010">
    <property type="protein sequence ID" value="GHH50787.1"/>
    <property type="molecule type" value="Genomic_DNA"/>
</dbReference>
<evidence type="ECO:0000313" key="4">
    <source>
        <dbReference type="Proteomes" id="UP000605568"/>
    </source>
</evidence>
<organism evidence="3 4">
    <name type="scientific">Lentzea cavernae</name>
    <dbReference type="NCBI Taxonomy" id="2020703"/>
    <lineage>
        <taxon>Bacteria</taxon>
        <taxon>Bacillati</taxon>
        <taxon>Actinomycetota</taxon>
        <taxon>Actinomycetes</taxon>
        <taxon>Pseudonocardiales</taxon>
        <taxon>Pseudonocardiaceae</taxon>
        <taxon>Lentzea</taxon>
    </lineage>
</organism>